<evidence type="ECO:0000256" key="1">
    <source>
        <dbReference type="ARBA" id="ARBA00004651"/>
    </source>
</evidence>
<feature type="transmembrane region" description="Helical" evidence="7">
    <location>
        <begin position="287"/>
        <end position="306"/>
    </location>
</feature>
<feature type="transmembrane region" description="Helical" evidence="7">
    <location>
        <begin position="344"/>
        <end position="362"/>
    </location>
</feature>
<protein>
    <submittedName>
        <fullName evidence="8">Macrolide transporter</fullName>
    </submittedName>
</protein>
<dbReference type="OrthoDB" id="2287060at2"/>
<feature type="transmembrane region" description="Helical" evidence="7">
    <location>
        <begin position="42"/>
        <end position="62"/>
    </location>
</feature>
<sequence>MKLLMQNKNFGLLFSARLITNIGDSVYFIAAMWLVYDLSGSSLYSGLAGFLTMLPRALQFIIGPVLDRYSIKRLLIATQAAQAILLVVIPIASITGKLTVTVVLLIMPVVSFLNQFSFPAESALIPRIMDKEQRVQANGLMSLAYQGTEAAFQAIGGVLVVAIGAVALYSIDIVTFFIAVLLFSLLTLPKSSIPGTRVSMKTQVNQYFEDLQEGFHIVVHSVIGKMMVSSLVTNFALGAVIATLPAYANYLGGSGMYGLLMAGMAVGSLTGAMAAGRFANKPVGKMLIIGYFIGFCLWFGAAFSSLTYLTDILFAASMVAPGCNNVLNFTLIQNVVPKTMLARAMSLVASLATCIMPLGSLTGGALSNVFGPKVVFIASSFGFLFYALYVACMPVLRHLPVASEVEPEHYGFPDETSVNS</sequence>
<evidence type="ECO:0000313" key="8">
    <source>
        <dbReference type="EMBL" id="EST13007.1"/>
    </source>
</evidence>
<feature type="transmembrane region" description="Helical" evidence="7">
    <location>
        <begin position="256"/>
        <end position="275"/>
    </location>
</feature>
<feature type="transmembrane region" description="Helical" evidence="7">
    <location>
        <begin position="169"/>
        <end position="188"/>
    </location>
</feature>
<dbReference type="PATRIC" id="fig|1395513.3.peg.534"/>
<evidence type="ECO:0000256" key="7">
    <source>
        <dbReference type="SAM" id="Phobius"/>
    </source>
</evidence>
<accession>V6IZQ3</accession>
<evidence type="ECO:0000313" key="9">
    <source>
        <dbReference type="Proteomes" id="UP000018296"/>
    </source>
</evidence>
<dbReference type="CDD" id="cd06173">
    <property type="entry name" value="MFS_MefA_like"/>
    <property type="match status" value="1"/>
</dbReference>
<reference evidence="8 9" key="1">
    <citation type="journal article" date="2013" name="Genome Announc.">
        <title>Genome Sequence of Sporolactobacillus laevolacticus DSM442, an Efficient Polymer-Grade D-Lactate Producer from Agricultural Waste Cottonseed as a Nitrogen Source.</title>
        <authorList>
            <person name="Wang H."/>
            <person name="Wang L."/>
            <person name="Ju J."/>
            <person name="Yu B."/>
            <person name="Ma Y."/>
        </authorList>
    </citation>
    <scope>NUCLEOTIDE SEQUENCE [LARGE SCALE GENOMIC DNA]</scope>
    <source>
        <strain evidence="8 9">DSM 442</strain>
    </source>
</reference>
<proteinExistence type="predicted"/>
<comment type="caution">
    <text evidence="8">The sequence shown here is derived from an EMBL/GenBank/DDBJ whole genome shotgun (WGS) entry which is preliminary data.</text>
</comment>
<feature type="transmembrane region" description="Helical" evidence="7">
    <location>
        <begin position="374"/>
        <end position="396"/>
    </location>
</feature>
<evidence type="ECO:0000256" key="2">
    <source>
        <dbReference type="ARBA" id="ARBA00022448"/>
    </source>
</evidence>
<feature type="transmembrane region" description="Helical" evidence="7">
    <location>
        <begin position="231"/>
        <end position="250"/>
    </location>
</feature>
<dbReference type="Gene3D" id="1.20.1250.20">
    <property type="entry name" value="MFS general substrate transporter like domains"/>
    <property type="match status" value="1"/>
</dbReference>
<keyword evidence="6 7" id="KW-0472">Membrane</keyword>
<evidence type="ECO:0000256" key="4">
    <source>
        <dbReference type="ARBA" id="ARBA00022692"/>
    </source>
</evidence>
<dbReference type="STRING" id="1395513.P343_02630"/>
<feature type="transmembrane region" description="Helical" evidence="7">
    <location>
        <begin position="12"/>
        <end position="36"/>
    </location>
</feature>
<dbReference type="eggNOG" id="COG2211">
    <property type="taxonomic scope" value="Bacteria"/>
</dbReference>
<dbReference type="AlphaFoldDB" id="V6IZQ3"/>
<organism evidence="8 9">
    <name type="scientific">Sporolactobacillus laevolacticus DSM 442</name>
    <dbReference type="NCBI Taxonomy" id="1395513"/>
    <lineage>
        <taxon>Bacteria</taxon>
        <taxon>Bacillati</taxon>
        <taxon>Bacillota</taxon>
        <taxon>Bacilli</taxon>
        <taxon>Bacillales</taxon>
        <taxon>Sporolactobacillaceae</taxon>
        <taxon>Sporolactobacillus</taxon>
    </lineage>
</organism>
<evidence type="ECO:0000256" key="6">
    <source>
        <dbReference type="ARBA" id="ARBA00023136"/>
    </source>
</evidence>
<keyword evidence="9" id="KW-1185">Reference proteome</keyword>
<dbReference type="Proteomes" id="UP000018296">
    <property type="component" value="Unassembled WGS sequence"/>
</dbReference>
<comment type="subcellular location">
    <subcellularLocation>
        <location evidence="1">Cell membrane</location>
        <topology evidence="1">Multi-pass membrane protein</topology>
    </subcellularLocation>
</comment>
<dbReference type="PANTHER" id="PTHR23513">
    <property type="entry name" value="INTEGRAL MEMBRANE EFFLUX PROTEIN-RELATED"/>
    <property type="match status" value="1"/>
</dbReference>
<keyword evidence="3" id="KW-1003">Cell membrane</keyword>
<evidence type="ECO:0000256" key="3">
    <source>
        <dbReference type="ARBA" id="ARBA00022475"/>
    </source>
</evidence>
<dbReference type="PANTHER" id="PTHR23513:SF6">
    <property type="entry name" value="MAJOR FACILITATOR SUPERFAMILY ASSOCIATED DOMAIN-CONTAINING PROTEIN"/>
    <property type="match status" value="1"/>
</dbReference>
<dbReference type="InterPro" id="IPR036259">
    <property type="entry name" value="MFS_trans_sf"/>
</dbReference>
<keyword evidence="2" id="KW-0813">Transport</keyword>
<dbReference type="SUPFAM" id="SSF103473">
    <property type="entry name" value="MFS general substrate transporter"/>
    <property type="match status" value="1"/>
</dbReference>
<dbReference type="InterPro" id="IPR010290">
    <property type="entry name" value="TM_effector"/>
</dbReference>
<dbReference type="Pfam" id="PF05977">
    <property type="entry name" value="MFS_3"/>
    <property type="match status" value="1"/>
</dbReference>
<keyword evidence="5 7" id="KW-1133">Transmembrane helix</keyword>
<name>V6IZQ3_9BACL</name>
<gene>
    <name evidence="8" type="ORF">P343_02630</name>
</gene>
<keyword evidence="4 7" id="KW-0812">Transmembrane</keyword>
<dbReference type="GO" id="GO:0005886">
    <property type="term" value="C:plasma membrane"/>
    <property type="evidence" value="ECO:0007669"/>
    <property type="project" value="UniProtKB-SubCell"/>
</dbReference>
<dbReference type="EMBL" id="AWTC01000002">
    <property type="protein sequence ID" value="EST13007.1"/>
    <property type="molecule type" value="Genomic_DNA"/>
</dbReference>
<evidence type="ECO:0000256" key="5">
    <source>
        <dbReference type="ARBA" id="ARBA00022989"/>
    </source>
</evidence>
<dbReference type="RefSeq" id="WP_023508835.1">
    <property type="nucleotide sequence ID" value="NZ_AWTC01000002.1"/>
</dbReference>